<accession>A0A6I9VS21</accession>
<dbReference type="AlphaFoldDB" id="A0A6I9VS21"/>
<dbReference type="Proteomes" id="UP000504615">
    <property type="component" value="Unplaced"/>
</dbReference>
<evidence type="ECO:0000313" key="2">
    <source>
        <dbReference type="RefSeq" id="XP_011630493.1"/>
    </source>
</evidence>
<keyword evidence="1" id="KW-1185">Reference proteome</keyword>
<name>A0A6I9VS21_9HYME</name>
<dbReference type="OrthoDB" id="10031169at2759"/>
<protein>
    <submittedName>
        <fullName evidence="2">Uncharacterized protein LOC105422705</fullName>
    </submittedName>
</protein>
<dbReference type="RefSeq" id="XP_011630493.1">
    <property type="nucleotide sequence ID" value="XM_011632191.1"/>
</dbReference>
<proteinExistence type="predicted"/>
<sequence length="119" mass="14144">MKKETESLDDFWTIMQSIYDSQTMDLEKISVKDLMNPWIQEKQYPILNVTQTYGTKWTKIVLKTASKNWTVPLPNQVYINLKRILHKFCLARAQKQFLAKCYNSEHSQFIIINRQQTGK</sequence>
<gene>
    <name evidence="2" type="primary">LOC105422705</name>
</gene>
<dbReference type="KEGG" id="pbar:105422705"/>
<evidence type="ECO:0000313" key="1">
    <source>
        <dbReference type="Proteomes" id="UP000504615"/>
    </source>
</evidence>
<organism evidence="1 2">
    <name type="scientific">Pogonomyrmex barbatus</name>
    <name type="common">red harvester ant</name>
    <dbReference type="NCBI Taxonomy" id="144034"/>
    <lineage>
        <taxon>Eukaryota</taxon>
        <taxon>Metazoa</taxon>
        <taxon>Ecdysozoa</taxon>
        <taxon>Arthropoda</taxon>
        <taxon>Hexapoda</taxon>
        <taxon>Insecta</taxon>
        <taxon>Pterygota</taxon>
        <taxon>Neoptera</taxon>
        <taxon>Endopterygota</taxon>
        <taxon>Hymenoptera</taxon>
        <taxon>Apocrita</taxon>
        <taxon>Aculeata</taxon>
        <taxon>Formicoidea</taxon>
        <taxon>Formicidae</taxon>
        <taxon>Myrmicinae</taxon>
        <taxon>Pogonomyrmex</taxon>
    </lineage>
</organism>
<dbReference type="GeneID" id="105422705"/>
<reference evidence="2" key="1">
    <citation type="submission" date="2025-08" db="UniProtKB">
        <authorList>
            <consortium name="RefSeq"/>
        </authorList>
    </citation>
    <scope>IDENTIFICATION</scope>
</reference>